<keyword evidence="2" id="KW-1185">Reference proteome</keyword>
<gene>
    <name evidence="1" type="ORF">Acr_25g0001810</name>
</gene>
<dbReference type="Proteomes" id="UP000585474">
    <property type="component" value="Unassembled WGS sequence"/>
</dbReference>
<protein>
    <submittedName>
        <fullName evidence="1">Uncharacterized protein</fullName>
    </submittedName>
</protein>
<dbReference type="AlphaFoldDB" id="A0A7J0GY98"/>
<organism evidence="1 2">
    <name type="scientific">Actinidia rufa</name>
    <dbReference type="NCBI Taxonomy" id="165716"/>
    <lineage>
        <taxon>Eukaryota</taxon>
        <taxon>Viridiplantae</taxon>
        <taxon>Streptophyta</taxon>
        <taxon>Embryophyta</taxon>
        <taxon>Tracheophyta</taxon>
        <taxon>Spermatophyta</taxon>
        <taxon>Magnoliopsida</taxon>
        <taxon>eudicotyledons</taxon>
        <taxon>Gunneridae</taxon>
        <taxon>Pentapetalae</taxon>
        <taxon>asterids</taxon>
        <taxon>Ericales</taxon>
        <taxon>Actinidiaceae</taxon>
        <taxon>Actinidia</taxon>
    </lineage>
</organism>
<proteinExistence type="predicted"/>
<evidence type="ECO:0000313" key="2">
    <source>
        <dbReference type="Proteomes" id="UP000585474"/>
    </source>
</evidence>
<name>A0A7J0GY98_9ERIC</name>
<accession>A0A7J0GY98</accession>
<sequence length="138" mass="15156">MASEQAWILGSNITAYLIRILAHDWPAYEGKPSHTAVIQGEAAVAVVSRLCTHFGHDNQTVDHCWDLHGRPVAHQAVVVFEADVNLFADEYQRLLAAQSSITTTLAQTSASITCVATHIPWVIDFGAFSHDWQLFGSL</sequence>
<comment type="caution">
    <text evidence="1">The sequence shown here is derived from an EMBL/GenBank/DDBJ whole genome shotgun (WGS) entry which is preliminary data.</text>
</comment>
<evidence type="ECO:0000313" key="1">
    <source>
        <dbReference type="EMBL" id="GFZ15772.1"/>
    </source>
</evidence>
<reference evidence="1 2" key="1">
    <citation type="submission" date="2019-07" db="EMBL/GenBank/DDBJ databases">
        <title>De Novo Assembly of kiwifruit Actinidia rufa.</title>
        <authorList>
            <person name="Sugita-Konishi S."/>
            <person name="Sato K."/>
            <person name="Mori E."/>
            <person name="Abe Y."/>
            <person name="Kisaki G."/>
            <person name="Hamano K."/>
            <person name="Suezawa K."/>
            <person name="Otani M."/>
            <person name="Fukuda T."/>
            <person name="Manabe T."/>
            <person name="Gomi K."/>
            <person name="Tabuchi M."/>
            <person name="Akimitsu K."/>
            <person name="Kataoka I."/>
        </authorList>
    </citation>
    <scope>NUCLEOTIDE SEQUENCE [LARGE SCALE GENOMIC DNA]</scope>
    <source>
        <strain evidence="2">cv. Fuchu</strain>
    </source>
</reference>
<dbReference type="EMBL" id="BJWL01000025">
    <property type="protein sequence ID" value="GFZ15772.1"/>
    <property type="molecule type" value="Genomic_DNA"/>
</dbReference>